<gene>
    <name evidence="1" type="ORF">ABID47_001940</name>
</gene>
<dbReference type="EMBL" id="JBEPLV010000002">
    <property type="protein sequence ID" value="MET3545329.1"/>
    <property type="molecule type" value="Genomic_DNA"/>
</dbReference>
<evidence type="ECO:0000313" key="2">
    <source>
        <dbReference type="Proteomes" id="UP001549098"/>
    </source>
</evidence>
<dbReference type="Proteomes" id="UP001549098">
    <property type="component" value="Unassembled WGS sequence"/>
</dbReference>
<reference evidence="1 2" key="1">
    <citation type="submission" date="2024-06" db="EMBL/GenBank/DDBJ databases">
        <title>Genomic Encyclopedia of Type Strains, Phase IV (KMG-IV): sequencing the most valuable type-strain genomes for metagenomic binning, comparative biology and taxonomic classification.</title>
        <authorList>
            <person name="Goeker M."/>
        </authorList>
    </citation>
    <scope>NUCLEOTIDE SEQUENCE [LARGE SCALE GENOMIC DNA]</scope>
    <source>
        <strain evidence="1 2">DSM 17253</strain>
    </source>
</reference>
<dbReference type="Pfam" id="PF14907">
    <property type="entry name" value="NTP_transf_5"/>
    <property type="match status" value="1"/>
</dbReference>
<name>A0ABV2F0L5_9BACL</name>
<accession>A0ABV2F0L5</accession>
<comment type="caution">
    <text evidence="1">The sequence shown here is derived from an EMBL/GenBank/DDBJ whole genome shotgun (WGS) entry which is preliminary data.</text>
</comment>
<organism evidence="1 2">
    <name type="scientific">Paenibacillus favisporus</name>
    <dbReference type="NCBI Taxonomy" id="221028"/>
    <lineage>
        <taxon>Bacteria</taxon>
        <taxon>Bacillati</taxon>
        <taxon>Bacillota</taxon>
        <taxon>Bacilli</taxon>
        <taxon>Bacillales</taxon>
        <taxon>Paenibacillaceae</taxon>
        <taxon>Paenibacillus</taxon>
    </lineage>
</organism>
<protein>
    <recommendedName>
        <fullName evidence="3">Renal dipeptidase</fullName>
    </recommendedName>
</protein>
<keyword evidence="2" id="KW-1185">Reference proteome</keyword>
<proteinExistence type="predicted"/>
<dbReference type="InterPro" id="IPR039498">
    <property type="entry name" value="NTP_transf_5"/>
</dbReference>
<evidence type="ECO:0008006" key="3">
    <source>
        <dbReference type="Google" id="ProtNLM"/>
    </source>
</evidence>
<sequence length="384" mass="45111">MLIQPIDDFGQTNELKFMLLLLKRKETMPEDLRGHVSQIDWDAFLDLVIHHRVYPLIYLRIKNMGGDLIPERVTSNLHKLYKNNTIRMMQLTREMCEICRTLTESGTRTLQLKGPILALQLYGELSYRTSKDLDLLIDGSDVAKTNAILLQLGYQSDQTDQFIFWEKKSHHMSFFHPEKSIQVEIHWRLNPNIISSPSFEELWRRKGTITVYNQEFHHLGNEDLLAYLADHGARHGWSRLRWLLDVERLVNDHQIEKEGLIEYFKRYGGEVYVQQAVWLCETLLGSNLRLKQFLPNEANRKSVELAELALTGIQYGPNMSDKYVAKYKRNIHSAMTPKQKALLLVKKLLPSSLDAEVLPIAKPFFFLYIPLRPFLWFWRLMKRT</sequence>
<evidence type="ECO:0000313" key="1">
    <source>
        <dbReference type="EMBL" id="MET3545329.1"/>
    </source>
</evidence>
<dbReference type="RefSeq" id="WP_354496212.1">
    <property type="nucleotide sequence ID" value="NZ_JBEPLV010000002.1"/>
</dbReference>